<dbReference type="SUPFAM" id="SSF53098">
    <property type="entry name" value="Ribonuclease H-like"/>
    <property type="match status" value="1"/>
</dbReference>
<keyword evidence="2" id="KW-1185">Reference proteome</keyword>
<dbReference type="OrthoDB" id="1729094at2759"/>
<evidence type="ECO:0000313" key="2">
    <source>
        <dbReference type="Proteomes" id="UP000655225"/>
    </source>
</evidence>
<comment type="caution">
    <text evidence="1">The sequence shown here is derived from an EMBL/GenBank/DDBJ whole genome shotgun (WGS) entry which is preliminary data.</text>
</comment>
<proteinExistence type="predicted"/>
<dbReference type="InterPro" id="IPR012337">
    <property type="entry name" value="RNaseH-like_sf"/>
</dbReference>
<reference evidence="1 2" key="1">
    <citation type="submission" date="2020-04" db="EMBL/GenBank/DDBJ databases">
        <title>Plant Genome Project.</title>
        <authorList>
            <person name="Zhang R.-G."/>
        </authorList>
    </citation>
    <scope>NUCLEOTIDE SEQUENCE [LARGE SCALE GENOMIC DNA]</scope>
    <source>
        <strain evidence="1">YNK0</strain>
        <tissue evidence="1">Leaf</tissue>
    </source>
</reference>
<sequence>MSGFIYNHRFILNLMRTHTSNTDHLRPAITRFATAFLTLQSIHKKKDALRKVFTCDEWNKSKCPRDVKGKKSMVTVLSTTFWNNIVYAMKITAPLVRVLRLVDGEKKPPMGYIYEAMDGAKETIKEAMGGNDMSGELVERFNTRDSLNPITLQDIDECNEWLIGSMQKLVHEDDDLTWDQVTEASGENKQRTRHTSPALTCKWEVQVEAREELLKKNHYLRQMRQMTKNYTLMRIIMTRMGVTMT</sequence>
<gene>
    <name evidence="1" type="ORF">HHK36_015010</name>
</gene>
<name>A0A834Z3Y1_TETSI</name>
<organism evidence="1 2">
    <name type="scientific">Tetracentron sinense</name>
    <name type="common">Spur-leaf</name>
    <dbReference type="NCBI Taxonomy" id="13715"/>
    <lineage>
        <taxon>Eukaryota</taxon>
        <taxon>Viridiplantae</taxon>
        <taxon>Streptophyta</taxon>
        <taxon>Embryophyta</taxon>
        <taxon>Tracheophyta</taxon>
        <taxon>Spermatophyta</taxon>
        <taxon>Magnoliopsida</taxon>
        <taxon>Trochodendrales</taxon>
        <taxon>Trochodendraceae</taxon>
        <taxon>Tetracentron</taxon>
    </lineage>
</organism>
<dbReference type="EMBL" id="JABCRI010000010">
    <property type="protein sequence ID" value="KAF8399145.1"/>
    <property type="molecule type" value="Genomic_DNA"/>
</dbReference>
<dbReference type="PANTHER" id="PTHR32166:SF74">
    <property type="entry name" value="OS05G0256350 PROTEIN"/>
    <property type="match status" value="1"/>
</dbReference>
<accession>A0A834Z3Y1</accession>
<evidence type="ECO:0000313" key="1">
    <source>
        <dbReference type="EMBL" id="KAF8399145.1"/>
    </source>
</evidence>
<dbReference type="AlphaFoldDB" id="A0A834Z3Y1"/>
<dbReference type="Proteomes" id="UP000655225">
    <property type="component" value="Unassembled WGS sequence"/>
</dbReference>
<dbReference type="PANTHER" id="PTHR32166">
    <property type="entry name" value="OSJNBA0013A04.12 PROTEIN"/>
    <property type="match status" value="1"/>
</dbReference>
<protein>
    <submittedName>
        <fullName evidence="1">Uncharacterized protein</fullName>
    </submittedName>
</protein>